<keyword evidence="1" id="KW-0812">Transmembrane</keyword>
<dbReference type="Proteomes" id="UP001549047">
    <property type="component" value="Unassembled WGS sequence"/>
</dbReference>
<name>A0ABV2IUY1_9HYPH</name>
<dbReference type="EMBL" id="JBEPMB010000001">
    <property type="protein sequence ID" value="MET3612295.1"/>
    <property type="molecule type" value="Genomic_DNA"/>
</dbReference>
<feature type="transmembrane region" description="Helical" evidence="1">
    <location>
        <begin position="55"/>
        <end position="77"/>
    </location>
</feature>
<feature type="transmembrane region" description="Helical" evidence="1">
    <location>
        <begin position="23"/>
        <end position="43"/>
    </location>
</feature>
<evidence type="ECO:0000313" key="2">
    <source>
        <dbReference type="EMBL" id="MET3612295.1"/>
    </source>
</evidence>
<proteinExistence type="predicted"/>
<accession>A0ABV2IUY1</accession>
<comment type="caution">
    <text evidence="2">The sequence shown here is derived from an EMBL/GenBank/DDBJ whole genome shotgun (WGS) entry which is preliminary data.</text>
</comment>
<reference evidence="2 3" key="1">
    <citation type="submission" date="2024-06" db="EMBL/GenBank/DDBJ databases">
        <title>Genomic Encyclopedia of Type Strains, Phase IV (KMG-IV): sequencing the most valuable type-strain genomes for metagenomic binning, comparative biology and taxonomic classification.</title>
        <authorList>
            <person name="Goeker M."/>
        </authorList>
    </citation>
    <scope>NUCLEOTIDE SEQUENCE [LARGE SCALE GENOMIC DNA]</scope>
    <source>
        <strain evidence="2 3">DSM 29780</strain>
    </source>
</reference>
<dbReference type="RefSeq" id="WP_354554863.1">
    <property type="nucleotide sequence ID" value="NZ_JBEPMB010000001.1"/>
</dbReference>
<keyword evidence="3" id="KW-1185">Reference proteome</keyword>
<keyword evidence="1" id="KW-0472">Membrane</keyword>
<keyword evidence="1" id="KW-1133">Transmembrane helix</keyword>
<evidence type="ECO:0000256" key="1">
    <source>
        <dbReference type="SAM" id="Phobius"/>
    </source>
</evidence>
<protein>
    <submittedName>
        <fullName evidence="2">Uncharacterized membrane protein YjjP (DUF1212 family)</fullName>
    </submittedName>
</protein>
<sequence length="78" mass="8190">MPDLVISALISSFTFVRLLKGPWLRYPQFLAAAMIGSVVVSLLADKLDPGSADSLINSTIYAFAGSAAGIFLLGQMIG</sequence>
<gene>
    <name evidence="2" type="ORF">ABID16_000600</name>
</gene>
<organism evidence="2 3">
    <name type="scientific">Rhizobium aquaticum</name>
    <dbReference type="NCBI Taxonomy" id="1549636"/>
    <lineage>
        <taxon>Bacteria</taxon>
        <taxon>Pseudomonadati</taxon>
        <taxon>Pseudomonadota</taxon>
        <taxon>Alphaproteobacteria</taxon>
        <taxon>Hyphomicrobiales</taxon>
        <taxon>Rhizobiaceae</taxon>
        <taxon>Rhizobium/Agrobacterium group</taxon>
        <taxon>Rhizobium</taxon>
    </lineage>
</organism>
<evidence type="ECO:0000313" key="3">
    <source>
        <dbReference type="Proteomes" id="UP001549047"/>
    </source>
</evidence>